<feature type="domain" description="Peptidase S11 D-Ala-D-Ala carboxypeptidase A C-terminal" evidence="18">
    <location>
        <begin position="310"/>
        <end position="404"/>
    </location>
</feature>
<evidence type="ECO:0000256" key="4">
    <source>
        <dbReference type="ARBA" id="ARBA00012448"/>
    </source>
</evidence>
<dbReference type="SUPFAM" id="SSF69189">
    <property type="entry name" value="Penicillin-binding protein associated domain"/>
    <property type="match status" value="1"/>
</dbReference>
<evidence type="ECO:0000256" key="3">
    <source>
        <dbReference type="ARBA" id="ARBA00007164"/>
    </source>
</evidence>
<feature type="compositionally biased region" description="Polar residues" evidence="16">
    <location>
        <begin position="42"/>
        <end position="54"/>
    </location>
</feature>
<feature type="region of interest" description="Disordered" evidence="16">
    <location>
        <begin position="32"/>
        <end position="54"/>
    </location>
</feature>
<keyword evidence="5 19" id="KW-0121">Carboxypeptidase</keyword>
<dbReference type="GO" id="GO:0009002">
    <property type="term" value="F:serine-type D-Ala-D-Ala carboxypeptidase activity"/>
    <property type="evidence" value="ECO:0007669"/>
    <property type="project" value="UniProtKB-EC"/>
</dbReference>
<comment type="similarity">
    <text evidence="3 15">Belongs to the peptidase S11 family.</text>
</comment>
<evidence type="ECO:0000256" key="1">
    <source>
        <dbReference type="ARBA" id="ARBA00003217"/>
    </source>
</evidence>
<dbReference type="PANTHER" id="PTHR21581:SF6">
    <property type="entry name" value="TRAFFICKING PROTEIN PARTICLE COMPLEX SUBUNIT 12"/>
    <property type="match status" value="1"/>
</dbReference>
<feature type="active site" evidence="13">
    <location>
        <position position="153"/>
    </location>
</feature>
<evidence type="ECO:0000256" key="5">
    <source>
        <dbReference type="ARBA" id="ARBA00022645"/>
    </source>
</evidence>
<dbReference type="Proteomes" id="UP000184612">
    <property type="component" value="Unassembled WGS sequence"/>
</dbReference>
<dbReference type="Pfam" id="PF00768">
    <property type="entry name" value="Peptidase_S11"/>
    <property type="match status" value="1"/>
</dbReference>
<evidence type="ECO:0000256" key="11">
    <source>
        <dbReference type="ARBA" id="ARBA00023316"/>
    </source>
</evidence>
<gene>
    <name evidence="19" type="ORF">SAMN02745217_04184</name>
</gene>
<evidence type="ECO:0000256" key="13">
    <source>
        <dbReference type="PIRSR" id="PIRSR618044-1"/>
    </source>
</evidence>
<feature type="active site" description="Acyl-ester intermediate" evidence="13">
    <location>
        <position position="93"/>
    </location>
</feature>
<comment type="catalytic activity">
    <reaction evidence="12">
        <text>Preferential cleavage: (Ac)2-L-Lys-D-Ala-|-D-Ala. Also transpeptidation of peptidyl-alanyl moieties that are N-acyl substituents of D-alanine.</text>
        <dbReference type="EC" id="3.4.16.4"/>
    </reaction>
</comment>
<comment type="pathway">
    <text evidence="2">Cell wall biogenesis; peptidoglycan biosynthesis.</text>
</comment>
<dbReference type="Gene3D" id="2.60.410.10">
    <property type="entry name" value="D-Ala-D-Ala carboxypeptidase, C-terminal domain"/>
    <property type="match status" value="1"/>
</dbReference>
<dbReference type="InterPro" id="IPR015956">
    <property type="entry name" value="Peniciliin-bd_prot_C_sf"/>
</dbReference>
<evidence type="ECO:0000256" key="8">
    <source>
        <dbReference type="ARBA" id="ARBA00022801"/>
    </source>
</evidence>
<evidence type="ECO:0000313" key="20">
    <source>
        <dbReference type="Proteomes" id="UP000184612"/>
    </source>
</evidence>
<evidence type="ECO:0000256" key="15">
    <source>
        <dbReference type="RuleBase" id="RU004016"/>
    </source>
</evidence>
<dbReference type="GO" id="GO:0008360">
    <property type="term" value="P:regulation of cell shape"/>
    <property type="evidence" value="ECO:0007669"/>
    <property type="project" value="UniProtKB-KW"/>
</dbReference>
<keyword evidence="9" id="KW-0133">Cell shape</keyword>
<evidence type="ECO:0000313" key="19">
    <source>
        <dbReference type="EMBL" id="SHO53602.1"/>
    </source>
</evidence>
<sequence>MKYKKYAKILCFVLCIALLFSGNMGAKTFADTGKNSKEAAGQDSTAQKDVAQNGTTQDSAAVDITSESAVLIEGSTGTVIYEKNKDEKRKPASITKIMTLLLIFDALASGKIKLTDQVTVSEYAASMGGSQVYLEPGETQDVNTMIKCISIASANDAAVAMAEYIAGSEESFVNMMNERAKGLGMSNTNFVNCCGLDVDNHYTTAYDIALMSRELVAKYPQISDYSTVWMENIIHTTKKGQSEFGLTNTNKLIKSYNGITGLKTGSTSLAKYCLSATAKRNGMDMIAVVLAAPETKVRFREAAKLLDYGFANCSIYQDDNKDLAVTPIPVKKGVADGLNYKVNDKFSYLCLKGTNPADITKKVTVEESLTAPVKENDKVGEVTYQLGGKTIGKVDIVASENVDKANLKDYFKAAMKKFLF</sequence>
<evidence type="ECO:0000256" key="12">
    <source>
        <dbReference type="ARBA" id="ARBA00034000"/>
    </source>
</evidence>
<name>A0A1M7YLX9_9FIRM</name>
<dbReference type="InterPro" id="IPR001967">
    <property type="entry name" value="Peptidase_S11_N"/>
</dbReference>
<dbReference type="EMBL" id="FRFD01000014">
    <property type="protein sequence ID" value="SHO53602.1"/>
    <property type="molecule type" value="Genomic_DNA"/>
</dbReference>
<evidence type="ECO:0000256" key="2">
    <source>
        <dbReference type="ARBA" id="ARBA00004752"/>
    </source>
</evidence>
<keyword evidence="20" id="KW-1185">Reference proteome</keyword>
<dbReference type="Pfam" id="PF07943">
    <property type="entry name" value="PBP5_C"/>
    <property type="match status" value="1"/>
</dbReference>
<dbReference type="SUPFAM" id="SSF56601">
    <property type="entry name" value="beta-lactamase/transpeptidase-like"/>
    <property type="match status" value="1"/>
</dbReference>
<dbReference type="RefSeq" id="WP_073590820.1">
    <property type="nucleotide sequence ID" value="NZ_FRFD01000014.1"/>
</dbReference>
<dbReference type="Gene3D" id="3.40.710.10">
    <property type="entry name" value="DD-peptidase/beta-lactamase superfamily"/>
    <property type="match status" value="1"/>
</dbReference>
<dbReference type="PRINTS" id="PR00725">
    <property type="entry name" value="DADACBPTASE1"/>
</dbReference>
<evidence type="ECO:0000256" key="14">
    <source>
        <dbReference type="PIRSR" id="PIRSR618044-2"/>
    </source>
</evidence>
<feature type="binding site" evidence="14">
    <location>
        <position position="263"/>
    </location>
    <ligand>
        <name>substrate</name>
    </ligand>
</feature>
<proteinExistence type="inferred from homology"/>
<dbReference type="EC" id="3.4.16.4" evidence="4"/>
<accession>A0A1M7YLX9</accession>
<feature type="chain" id="PRO_5039606412" description="serine-type D-Ala-D-Ala carboxypeptidase" evidence="17">
    <location>
        <begin position="27"/>
        <end position="420"/>
    </location>
</feature>
<dbReference type="SMART" id="SM00936">
    <property type="entry name" value="PBP5_C"/>
    <property type="match status" value="1"/>
</dbReference>
<dbReference type="GO" id="GO:0006508">
    <property type="term" value="P:proteolysis"/>
    <property type="evidence" value="ECO:0007669"/>
    <property type="project" value="UniProtKB-KW"/>
</dbReference>
<dbReference type="GO" id="GO:0009252">
    <property type="term" value="P:peptidoglycan biosynthetic process"/>
    <property type="evidence" value="ECO:0007669"/>
    <property type="project" value="UniProtKB-UniPathway"/>
</dbReference>
<dbReference type="InterPro" id="IPR012907">
    <property type="entry name" value="Peptidase_S11_C"/>
</dbReference>
<protein>
    <recommendedName>
        <fullName evidence="4">serine-type D-Ala-D-Ala carboxypeptidase</fullName>
        <ecNumber evidence="4">3.4.16.4</ecNumber>
    </recommendedName>
</protein>
<keyword evidence="7 17" id="KW-0732">Signal</keyword>
<keyword evidence="6" id="KW-0645">Protease</keyword>
<evidence type="ECO:0000256" key="7">
    <source>
        <dbReference type="ARBA" id="ARBA00022729"/>
    </source>
</evidence>
<dbReference type="InterPro" id="IPR012338">
    <property type="entry name" value="Beta-lactam/transpept-like"/>
</dbReference>
<organism evidence="19 20">
    <name type="scientific">Anaerocolumna xylanovorans DSM 12503</name>
    <dbReference type="NCBI Taxonomy" id="1121345"/>
    <lineage>
        <taxon>Bacteria</taxon>
        <taxon>Bacillati</taxon>
        <taxon>Bacillota</taxon>
        <taxon>Clostridia</taxon>
        <taxon>Lachnospirales</taxon>
        <taxon>Lachnospiraceae</taxon>
        <taxon>Anaerocolumna</taxon>
    </lineage>
</organism>
<reference evidence="19 20" key="1">
    <citation type="submission" date="2016-12" db="EMBL/GenBank/DDBJ databases">
        <authorList>
            <person name="Song W.-J."/>
            <person name="Kurnit D.M."/>
        </authorList>
    </citation>
    <scope>NUCLEOTIDE SEQUENCE [LARGE SCALE GENOMIC DNA]</scope>
    <source>
        <strain evidence="19 20">DSM 12503</strain>
    </source>
</reference>
<keyword evidence="8" id="KW-0378">Hydrolase</keyword>
<dbReference type="GO" id="GO:0071555">
    <property type="term" value="P:cell wall organization"/>
    <property type="evidence" value="ECO:0007669"/>
    <property type="project" value="UniProtKB-KW"/>
</dbReference>
<keyword evidence="10" id="KW-0573">Peptidoglycan synthesis</keyword>
<evidence type="ECO:0000256" key="9">
    <source>
        <dbReference type="ARBA" id="ARBA00022960"/>
    </source>
</evidence>
<keyword evidence="11" id="KW-0961">Cell wall biogenesis/degradation</keyword>
<dbReference type="PANTHER" id="PTHR21581">
    <property type="entry name" value="D-ALANYL-D-ALANINE CARBOXYPEPTIDASE"/>
    <property type="match status" value="1"/>
</dbReference>
<evidence type="ECO:0000259" key="18">
    <source>
        <dbReference type="SMART" id="SM00936"/>
    </source>
</evidence>
<evidence type="ECO:0000256" key="17">
    <source>
        <dbReference type="SAM" id="SignalP"/>
    </source>
</evidence>
<evidence type="ECO:0000256" key="6">
    <source>
        <dbReference type="ARBA" id="ARBA00022670"/>
    </source>
</evidence>
<dbReference type="InterPro" id="IPR018044">
    <property type="entry name" value="Peptidase_S11"/>
</dbReference>
<evidence type="ECO:0000256" key="10">
    <source>
        <dbReference type="ARBA" id="ARBA00022984"/>
    </source>
</evidence>
<dbReference type="InterPro" id="IPR037167">
    <property type="entry name" value="Peptidase_S11_C_sf"/>
</dbReference>
<dbReference type="OrthoDB" id="9791132at2"/>
<dbReference type="STRING" id="1121345.SAMN02745217_04184"/>
<comment type="function">
    <text evidence="1">Removes C-terminal D-alanyl residues from sugar-peptide cell wall precursors.</text>
</comment>
<evidence type="ECO:0000256" key="16">
    <source>
        <dbReference type="SAM" id="MobiDB-lite"/>
    </source>
</evidence>
<dbReference type="AlphaFoldDB" id="A0A1M7YLX9"/>
<feature type="signal peptide" evidence="17">
    <location>
        <begin position="1"/>
        <end position="26"/>
    </location>
</feature>
<feature type="active site" description="Proton acceptor" evidence="13">
    <location>
        <position position="96"/>
    </location>
</feature>
<dbReference type="UniPathway" id="UPA00219"/>